<dbReference type="Proteomes" id="UP000054485">
    <property type="component" value="Unassembled WGS sequence"/>
</dbReference>
<feature type="region of interest" description="Disordered" evidence="1">
    <location>
        <begin position="29"/>
        <end position="53"/>
    </location>
</feature>
<dbReference type="EMBL" id="KN835520">
    <property type="protein sequence ID" value="KIK36549.1"/>
    <property type="molecule type" value="Genomic_DNA"/>
</dbReference>
<dbReference type="InParanoid" id="A0A0D0AEM1"/>
<accession>A0A0D0AEM1</accession>
<evidence type="ECO:0000256" key="1">
    <source>
        <dbReference type="SAM" id="MobiDB-lite"/>
    </source>
</evidence>
<evidence type="ECO:0000313" key="3">
    <source>
        <dbReference type="Proteomes" id="UP000054485"/>
    </source>
</evidence>
<organism evidence="2 3">
    <name type="scientific">Suillus luteus UH-Slu-Lm8-n1</name>
    <dbReference type="NCBI Taxonomy" id="930992"/>
    <lineage>
        <taxon>Eukaryota</taxon>
        <taxon>Fungi</taxon>
        <taxon>Dikarya</taxon>
        <taxon>Basidiomycota</taxon>
        <taxon>Agaricomycotina</taxon>
        <taxon>Agaricomycetes</taxon>
        <taxon>Agaricomycetidae</taxon>
        <taxon>Boletales</taxon>
        <taxon>Suillineae</taxon>
        <taxon>Suillaceae</taxon>
        <taxon>Suillus</taxon>
    </lineage>
</organism>
<proteinExistence type="predicted"/>
<dbReference type="AlphaFoldDB" id="A0A0D0AEM1"/>
<name>A0A0D0AEM1_9AGAM</name>
<reference evidence="3" key="2">
    <citation type="submission" date="2015-01" db="EMBL/GenBank/DDBJ databases">
        <title>Evolutionary Origins and Diversification of the Mycorrhizal Mutualists.</title>
        <authorList>
            <consortium name="DOE Joint Genome Institute"/>
            <consortium name="Mycorrhizal Genomics Consortium"/>
            <person name="Kohler A."/>
            <person name="Kuo A."/>
            <person name="Nagy L.G."/>
            <person name="Floudas D."/>
            <person name="Copeland A."/>
            <person name="Barry K.W."/>
            <person name="Cichocki N."/>
            <person name="Veneault-Fourrey C."/>
            <person name="LaButti K."/>
            <person name="Lindquist E.A."/>
            <person name="Lipzen A."/>
            <person name="Lundell T."/>
            <person name="Morin E."/>
            <person name="Murat C."/>
            <person name="Riley R."/>
            <person name="Ohm R."/>
            <person name="Sun H."/>
            <person name="Tunlid A."/>
            <person name="Henrissat B."/>
            <person name="Grigoriev I.V."/>
            <person name="Hibbett D.S."/>
            <person name="Martin F."/>
        </authorList>
    </citation>
    <scope>NUCLEOTIDE SEQUENCE [LARGE SCALE GENOMIC DNA]</scope>
    <source>
        <strain evidence="3">UH-Slu-Lm8-n1</strain>
    </source>
</reference>
<keyword evidence="3" id="KW-1185">Reference proteome</keyword>
<protein>
    <submittedName>
        <fullName evidence="2">Uncharacterized protein</fullName>
    </submittedName>
</protein>
<gene>
    <name evidence="2" type="ORF">CY34DRAFT_811214</name>
</gene>
<feature type="compositionally biased region" description="Polar residues" evidence="1">
    <location>
        <begin position="36"/>
        <end position="45"/>
    </location>
</feature>
<dbReference type="HOGENOM" id="CLU_3070261_0_0_1"/>
<reference evidence="2 3" key="1">
    <citation type="submission" date="2014-04" db="EMBL/GenBank/DDBJ databases">
        <authorList>
            <consortium name="DOE Joint Genome Institute"/>
            <person name="Kuo A."/>
            <person name="Ruytinx J."/>
            <person name="Rineau F."/>
            <person name="Colpaert J."/>
            <person name="Kohler A."/>
            <person name="Nagy L.G."/>
            <person name="Floudas D."/>
            <person name="Copeland A."/>
            <person name="Barry K.W."/>
            <person name="Cichocki N."/>
            <person name="Veneault-Fourrey C."/>
            <person name="LaButti K."/>
            <person name="Lindquist E.A."/>
            <person name="Lipzen A."/>
            <person name="Lundell T."/>
            <person name="Morin E."/>
            <person name="Murat C."/>
            <person name="Sun H."/>
            <person name="Tunlid A."/>
            <person name="Henrissat B."/>
            <person name="Grigoriev I.V."/>
            <person name="Hibbett D.S."/>
            <person name="Martin F."/>
            <person name="Nordberg H.P."/>
            <person name="Cantor M.N."/>
            <person name="Hua S.X."/>
        </authorList>
    </citation>
    <scope>NUCLEOTIDE SEQUENCE [LARGE SCALE GENOMIC DNA]</scope>
    <source>
        <strain evidence="2 3">UH-Slu-Lm8-n1</strain>
    </source>
</reference>
<evidence type="ECO:0000313" key="2">
    <source>
        <dbReference type="EMBL" id="KIK36549.1"/>
    </source>
</evidence>
<sequence length="53" mass="5940">MYPGITWSNVRLAHLWSIVHLSAIRTATSVKERNKTGSSECGSRSLSHDELQK</sequence>